<gene>
    <name evidence="1" type="ORF">THF1A12_40342</name>
</gene>
<evidence type="ECO:0008006" key="3">
    <source>
        <dbReference type="Google" id="ProtNLM"/>
    </source>
</evidence>
<dbReference type="EMBL" id="CAKMUD010000094">
    <property type="protein sequence ID" value="CAH1599903.1"/>
    <property type="molecule type" value="Genomic_DNA"/>
</dbReference>
<protein>
    <recommendedName>
        <fullName evidence="3">Transposase</fullName>
    </recommendedName>
</protein>
<sequence>MTDIGRILITSLGYDTLNPVALAKLNHPENTKWRPTHKDIKS</sequence>
<name>A0AAU9QTY4_9VIBR</name>
<organism evidence="1 2">
    <name type="scientific">Vibrio jasicida</name>
    <dbReference type="NCBI Taxonomy" id="766224"/>
    <lineage>
        <taxon>Bacteria</taxon>
        <taxon>Pseudomonadati</taxon>
        <taxon>Pseudomonadota</taxon>
        <taxon>Gammaproteobacteria</taxon>
        <taxon>Vibrionales</taxon>
        <taxon>Vibrionaceae</taxon>
        <taxon>Vibrio</taxon>
    </lineage>
</organism>
<reference evidence="1" key="1">
    <citation type="submission" date="2022-01" db="EMBL/GenBank/DDBJ databases">
        <authorList>
            <person name="Lagorce A."/>
        </authorList>
    </citation>
    <scope>NUCLEOTIDE SEQUENCE</scope>
    <source>
        <strain evidence="1">Th15_F1_A12</strain>
    </source>
</reference>
<comment type="caution">
    <text evidence="1">The sequence shown here is derived from an EMBL/GenBank/DDBJ whole genome shotgun (WGS) entry which is preliminary data.</text>
</comment>
<dbReference type="Proteomes" id="UP001295462">
    <property type="component" value="Unassembled WGS sequence"/>
</dbReference>
<proteinExistence type="predicted"/>
<dbReference type="AlphaFoldDB" id="A0AAU9QTY4"/>
<evidence type="ECO:0000313" key="2">
    <source>
        <dbReference type="Proteomes" id="UP001295462"/>
    </source>
</evidence>
<accession>A0AAU9QTY4</accession>
<evidence type="ECO:0000313" key="1">
    <source>
        <dbReference type="EMBL" id="CAH1599903.1"/>
    </source>
</evidence>